<dbReference type="Gene3D" id="1.10.4080.10">
    <property type="entry name" value="ADP-ribosylation/Crystallin J1"/>
    <property type="match status" value="1"/>
</dbReference>
<accession>A0A848B8Z5</accession>
<organism evidence="2 3">
    <name type="scientific">Selenomonas bovis</name>
    <dbReference type="NCBI Taxonomy" id="416586"/>
    <lineage>
        <taxon>Bacteria</taxon>
        <taxon>Bacillati</taxon>
        <taxon>Bacillota</taxon>
        <taxon>Negativicutes</taxon>
        <taxon>Selenomonadales</taxon>
        <taxon>Selenomonadaceae</taxon>
        <taxon>Selenomonas</taxon>
    </lineage>
</organism>
<feature type="binding site" evidence="1">
    <location>
        <position position="64"/>
    </location>
    <ligand>
        <name>Mg(2+)</name>
        <dbReference type="ChEBI" id="CHEBI:18420"/>
        <label>1</label>
    </ligand>
</feature>
<keyword evidence="3" id="KW-1185">Reference proteome</keyword>
<dbReference type="Proteomes" id="UP000543804">
    <property type="component" value="Unassembled WGS sequence"/>
</dbReference>
<proteinExistence type="predicted"/>
<dbReference type="SUPFAM" id="SSF101478">
    <property type="entry name" value="ADP-ribosylglycohydrolase"/>
    <property type="match status" value="1"/>
</dbReference>
<keyword evidence="1" id="KW-0460">Magnesium</keyword>
<reference evidence="2 3" key="1">
    <citation type="submission" date="2020-04" db="EMBL/GenBank/DDBJ databases">
        <authorList>
            <person name="Hitch T.C.A."/>
            <person name="Wylensek D."/>
            <person name="Clavel T."/>
        </authorList>
    </citation>
    <scope>NUCLEOTIDE SEQUENCE [LARGE SCALE GENOMIC DNA]</scope>
    <source>
        <strain evidence="2 3">PG-130-P53-12</strain>
    </source>
</reference>
<comment type="cofactor">
    <cofactor evidence="1">
        <name>Mg(2+)</name>
        <dbReference type="ChEBI" id="CHEBI:18420"/>
    </cofactor>
    <text evidence="1">Binds 2 magnesium ions per subunit.</text>
</comment>
<dbReference type="AlphaFoldDB" id="A0A848B8Z5"/>
<evidence type="ECO:0008006" key="4">
    <source>
        <dbReference type="Google" id="ProtNLM"/>
    </source>
</evidence>
<protein>
    <recommendedName>
        <fullName evidence="4">ADP-ribosylglycohydrolase</fullName>
    </recommendedName>
</protein>
<evidence type="ECO:0000313" key="2">
    <source>
        <dbReference type="EMBL" id="NMD98425.1"/>
    </source>
</evidence>
<comment type="caution">
    <text evidence="2">The sequence shown here is derived from an EMBL/GenBank/DDBJ whole genome shotgun (WGS) entry which is preliminary data.</text>
</comment>
<sequence length="99" mass="11113">MRTAWTPSSIDFTLSRFEWLNYRHKDFTLFHPKCRPTDNTITFFPSTDFEDAIRNAISIGGDSDTIAAIAGSLTEACYGIPEGLREAAVQPSTRHCRSL</sequence>
<dbReference type="GO" id="GO:0046872">
    <property type="term" value="F:metal ion binding"/>
    <property type="evidence" value="ECO:0007669"/>
    <property type="project" value="UniProtKB-KW"/>
</dbReference>
<feature type="binding site" evidence="1">
    <location>
        <position position="62"/>
    </location>
    <ligand>
        <name>Mg(2+)</name>
        <dbReference type="ChEBI" id="CHEBI:18420"/>
        <label>1</label>
    </ligand>
</feature>
<feature type="binding site" evidence="1">
    <location>
        <position position="65"/>
    </location>
    <ligand>
        <name>Mg(2+)</name>
        <dbReference type="ChEBI" id="CHEBI:18420"/>
        <label>1</label>
    </ligand>
</feature>
<dbReference type="InterPro" id="IPR005502">
    <property type="entry name" value="Ribosyl_crysJ1"/>
</dbReference>
<dbReference type="RefSeq" id="WP_170077140.1">
    <property type="nucleotide sequence ID" value="NZ_JABAFA010000004.1"/>
</dbReference>
<keyword evidence="1" id="KW-0479">Metal-binding</keyword>
<dbReference type="Pfam" id="PF03747">
    <property type="entry name" value="ADP_ribosyl_GH"/>
    <property type="match status" value="1"/>
</dbReference>
<dbReference type="EMBL" id="JABAFA010000004">
    <property type="protein sequence ID" value="NMD98425.1"/>
    <property type="molecule type" value="Genomic_DNA"/>
</dbReference>
<dbReference type="InterPro" id="IPR036705">
    <property type="entry name" value="Ribosyl_crysJ1_sf"/>
</dbReference>
<evidence type="ECO:0000256" key="1">
    <source>
        <dbReference type="PIRSR" id="PIRSR605502-1"/>
    </source>
</evidence>
<evidence type="ECO:0000313" key="3">
    <source>
        <dbReference type="Proteomes" id="UP000543804"/>
    </source>
</evidence>
<gene>
    <name evidence="2" type="ORF">HF878_02860</name>
</gene>
<name>A0A848B8Z5_9FIRM</name>